<name>A0A1C5GID6_MICEH</name>
<feature type="compositionally biased region" description="Pro residues" evidence="1">
    <location>
        <begin position="99"/>
        <end position="113"/>
    </location>
</feature>
<dbReference type="Pfam" id="PF13453">
    <property type="entry name" value="Zn_ribbon_TFIIB"/>
    <property type="match status" value="1"/>
</dbReference>
<evidence type="ECO:0000256" key="1">
    <source>
        <dbReference type="SAM" id="MobiDB-lite"/>
    </source>
</evidence>
<feature type="domain" description="Transcription factor zinc-finger" evidence="2">
    <location>
        <begin position="4"/>
        <end position="43"/>
    </location>
</feature>
<organism evidence="3 4">
    <name type="scientific">Micromonospora echinofusca</name>
    <dbReference type="NCBI Taxonomy" id="47858"/>
    <lineage>
        <taxon>Bacteria</taxon>
        <taxon>Bacillati</taxon>
        <taxon>Actinomycetota</taxon>
        <taxon>Actinomycetes</taxon>
        <taxon>Micromonosporales</taxon>
        <taxon>Micromonosporaceae</taxon>
        <taxon>Micromonospora</taxon>
    </lineage>
</organism>
<dbReference type="EMBL" id="LT607733">
    <property type="protein sequence ID" value="SCG19352.1"/>
    <property type="molecule type" value="Genomic_DNA"/>
</dbReference>
<feature type="region of interest" description="Disordered" evidence="1">
    <location>
        <begin position="49"/>
        <end position="142"/>
    </location>
</feature>
<dbReference type="AlphaFoldDB" id="A0A1C5GID6"/>
<dbReference type="InterPro" id="IPR027392">
    <property type="entry name" value="TF_Znf"/>
</dbReference>
<reference evidence="3 4" key="1">
    <citation type="submission" date="2016-06" db="EMBL/GenBank/DDBJ databases">
        <authorList>
            <person name="Kjaerup R.B."/>
            <person name="Dalgaard T.S."/>
            <person name="Juul-Madsen H.R."/>
        </authorList>
    </citation>
    <scope>NUCLEOTIDE SEQUENCE [LARGE SCALE GENOMIC DNA]</scope>
    <source>
        <strain evidence="3 4">DSM 43913</strain>
    </source>
</reference>
<feature type="compositionally biased region" description="Low complexity" evidence="1">
    <location>
        <begin position="51"/>
        <end position="78"/>
    </location>
</feature>
<accession>A0A1C5GID6</accession>
<feature type="compositionally biased region" description="Pro residues" evidence="1">
    <location>
        <begin position="79"/>
        <end position="92"/>
    </location>
</feature>
<sequence length="142" mass="15472">MSLTCPKCHGEMRQYERSGVVIDQCGECRGIFLDRGELEKLFEAEANWNRQQGGAAPAQPTQQQGGYPGQPSHQQGGYAPPPPPPPPAPAPHQPGYGAVPPPPPPVHGYPPAPAYGHGQQHHGYHGHYKRKKHKSFLDEMFG</sequence>
<keyword evidence="4" id="KW-1185">Reference proteome</keyword>
<dbReference type="Proteomes" id="UP000198251">
    <property type="component" value="Chromosome I"/>
</dbReference>
<dbReference type="RefSeq" id="WP_089002829.1">
    <property type="nucleotide sequence ID" value="NZ_JBFAAC010000002.1"/>
</dbReference>
<protein>
    <recommendedName>
        <fullName evidence="2">Transcription factor zinc-finger domain-containing protein</fullName>
    </recommendedName>
</protein>
<evidence type="ECO:0000313" key="4">
    <source>
        <dbReference type="Proteomes" id="UP000198251"/>
    </source>
</evidence>
<evidence type="ECO:0000259" key="2">
    <source>
        <dbReference type="Pfam" id="PF13453"/>
    </source>
</evidence>
<evidence type="ECO:0000313" key="3">
    <source>
        <dbReference type="EMBL" id="SCG19352.1"/>
    </source>
</evidence>
<dbReference type="GeneID" id="95805367"/>
<feature type="compositionally biased region" description="Basic residues" evidence="1">
    <location>
        <begin position="119"/>
        <end position="134"/>
    </location>
</feature>
<gene>
    <name evidence="3" type="ORF">GA0070610_5722</name>
</gene>
<proteinExistence type="predicted"/>